<dbReference type="Proteomes" id="UP000194267">
    <property type="component" value="Unassembled WGS sequence"/>
</dbReference>
<proteinExistence type="predicted"/>
<dbReference type="EMBL" id="LWLV01002641">
    <property type="protein sequence ID" value="OTA40142.1"/>
    <property type="molecule type" value="Genomic_DNA"/>
</dbReference>
<organism evidence="2 3">
    <name type="scientific">Symbiobacterium thermophilum</name>
    <dbReference type="NCBI Taxonomy" id="2734"/>
    <lineage>
        <taxon>Bacteria</taxon>
        <taxon>Bacillati</taxon>
        <taxon>Bacillota</taxon>
        <taxon>Clostridia</taxon>
        <taxon>Eubacteriales</taxon>
        <taxon>Symbiobacteriaceae</taxon>
        <taxon>Symbiobacterium</taxon>
    </lineage>
</organism>
<comment type="caution">
    <text evidence="2">The sequence shown here is derived from an EMBL/GenBank/DDBJ whole genome shotgun (WGS) entry which is preliminary data.</text>
</comment>
<dbReference type="AlphaFoldDB" id="A0A1Y2T0X7"/>
<sequence length="89" mass="9205">MGQYGTSETPQDVPGAVSYEDMYNSDEDVYTIVDPMDALVDEDGEPCSGTTGTGTAAPSSGPRARKAPSMVRRTWAASTAGIRGPTSSA</sequence>
<name>A0A1Y2T0X7_SYMTR</name>
<evidence type="ECO:0000313" key="2">
    <source>
        <dbReference type="EMBL" id="OTA40142.1"/>
    </source>
</evidence>
<accession>A0A1Y2T0X7</accession>
<evidence type="ECO:0000313" key="3">
    <source>
        <dbReference type="Proteomes" id="UP000194267"/>
    </source>
</evidence>
<feature type="region of interest" description="Disordered" evidence="1">
    <location>
        <begin position="42"/>
        <end position="89"/>
    </location>
</feature>
<gene>
    <name evidence="2" type="ORF">A6D92_22955</name>
</gene>
<reference evidence="3" key="1">
    <citation type="submission" date="2016-04" db="EMBL/GenBank/DDBJ databases">
        <authorList>
            <person name="Antunes L.P."/>
            <person name="Martins L.F."/>
            <person name="Pereira R.V."/>
            <person name="Thomas A.M."/>
            <person name="Barbosa D."/>
            <person name="Nascimento L."/>
            <person name="Silva G.M."/>
            <person name="Condomitti G.W."/>
            <person name="Digiampietri L.A."/>
            <person name="Lombardi K.C."/>
            <person name="Ramos P.L."/>
            <person name="Quaggio R.B."/>
            <person name="Oliveira J.C."/>
            <person name="Pascon R.C."/>
            <person name="Cruz J.B."/>
            <person name="Silva A.M."/>
            <person name="Setubal J.C."/>
        </authorList>
    </citation>
    <scope>NUCLEOTIDE SEQUENCE [LARGE SCALE GENOMIC DNA]</scope>
</reference>
<protein>
    <submittedName>
        <fullName evidence="2">Uncharacterized protein</fullName>
    </submittedName>
</protein>
<evidence type="ECO:0000256" key="1">
    <source>
        <dbReference type="SAM" id="MobiDB-lite"/>
    </source>
</evidence>
<feature type="compositionally biased region" description="Low complexity" evidence="1">
    <location>
        <begin position="48"/>
        <end position="62"/>
    </location>
</feature>